<dbReference type="InterPro" id="IPR006665">
    <property type="entry name" value="OmpA-like"/>
</dbReference>
<organism evidence="4 5">
    <name type="scientific">Aureispira anguillae</name>
    <dbReference type="NCBI Taxonomy" id="2864201"/>
    <lineage>
        <taxon>Bacteria</taxon>
        <taxon>Pseudomonadati</taxon>
        <taxon>Bacteroidota</taxon>
        <taxon>Saprospiria</taxon>
        <taxon>Saprospirales</taxon>
        <taxon>Saprospiraceae</taxon>
        <taxon>Aureispira</taxon>
    </lineage>
</organism>
<evidence type="ECO:0000256" key="1">
    <source>
        <dbReference type="PROSITE-ProRule" id="PRU00473"/>
    </source>
</evidence>
<dbReference type="RefSeq" id="WP_264792300.1">
    <property type="nucleotide sequence ID" value="NZ_AP026867.1"/>
</dbReference>
<dbReference type="SUPFAM" id="SSF103088">
    <property type="entry name" value="OmpA-like"/>
    <property type="match status" value="1"/>
</dbReference>
<dbReference type="InterPro" id="IPR036737">
    <property type="entry name" value="OmpA-like_sf"/>
</dbReference>
<evidence type="ECO:0000313" key="5">
    <source>
        <dbReference type="Proteomes" id="UP001060919"/>
    </source>
</evidence>
<name>A0A915YDH1_9BACT</name>
<evidence type="ECO:0000313" key="4">
    <source>
        <dbReference type="EMBL" id="BDS11093.1"/>
    </source>
</evidence>
<gene>
    <name evidence="4" type="ORF">AsAng_0018040</name>
</gene>
<dbReference type="AlphaFoldDB" id="A0A915YDH1"/>
<dbReference type="PANTHER" id="PTHR30329:SF21">
    <property type="entry name" value="LIPOPROTEIN YIAD-RELATED"/>
    <property type="match status" value="1"/>
</dbReference>
<dbReference type="InterPro" id="IPR050330">
    <property type="entry name" value="Bact_OuterMem_StrucFunc"/>
</dbReference>
<feature type="chain" id="PRO_5037034040" evidence="2">
    <location>
        <begin position="24"/>
        <end position="364"/>
    </location>
</feature>
<dbReference type="PROSITE" id="PS51123">
    <property type="entry name" value="OMPA_2"/>
    <property type="match status" value="1"/>
</dbReference>
<dbReference type="PANTHER" id="PTHR30329">
    <property type="entry name" value="STATOR ELEMENT OF FLAGELLAR MOTOR COMPLEX"/>
    <property type="match status" value="1"/>
</dbReference>
<keyword evidence="1" id="KW-0472">Membrane</keyword>
<feature type="domain" description="OmpA-like" evidence="3">
    <location>
        <begin position="246"/>
        <end position="363"/>
    </location>
</feature>
<keyword evidence="5" id="KW-1185">Reference proteome</keyword>
<dbReference type="GO" id="GO:0016020">
    <property type="term" value="C:membrane"/>
    <property type="evidence" value="ECO:0007669"/>
    <property type="project" value="UniProtKB-UniRule"/>
</dbReference>
<dbReference type="EMBL" id="AP026867">
    <property type="protein sequence ID" value="BDS11093.1"/>
    <property type="molecule type" value="Genomic_DNA"/>
</dbReference>
<protein>
    <submittedName>
        <fullName evidence="4">OmpA family protein</fullName>
    </submittedName>
</protein>
<accession>A0A915YDH1</accession>
<dbReference type="Proteomes" id="UP001060919">
    <property type="component" value="Chromosome"/>
</dbReference>
<proteinExistence type="predicted"/>
<dbReference type="Gene3D" id="3.30.1330.60">
    <property type="entry name" value="OmpA-like domain"/>
    <property type="match status" value="1"/>
</dbReference>
<evidence type="ECO:0000256" key="2">
    <source>
        <dbReference type="SAM" id="SignalP"/>
    </source>
</evidence>
<keyword evidence="2" id="KW-0732">Signal</keyword>
<evidence type="ECO:0000259" key="3">
    <source>
        <dbReference type="PROSITE" id="PS51123"/>
    </source>
</evidence>
<dbReference type="KEGG" id="aup:AsAng_0018040"/>
<dbReference type="CDD" id="cd07185">
    <property type="entry name" value="OmpA_C-like"/>
    <property type="match status" value="1"/>
</dbReference>
<dbReference type="Pfam" id="PF00691">
    <property type="entry name" value="OmpA"/>
    <property type="match status" value="1"/>
</dbReference>
<reference evidence="4" key="1">
    <citation type="submission" date="2022-09" db="EMBL/GenBank/DDBJ databases">
        <title>Aureispira anguillicida sp. nov., isolated from Leptocephalus of Japanese eel Anguilla japonica.</title>
        <authorList>
            <person name="Yuasa K."/>
            <person name="Mekata T."/>
            <person name="Ikunari K."/>
        </authorList>
    </citation>
    <scope>NUCLEOTIDE SEQUENCE</scope>
    <source>
        <strain evidence="4">EL160426</strain>
    </source>
</reference>
<feature type="signal peptide" evidence="2">
    <location>
        <begin position="1"/>
        <end position="23"/>
    </location>
</feature>
<sequence>MKSNLPLLYCFILILSYCQTLHSAPSNMESHIDYVPKYRNQNKNFILAKIEYTADEMILHFRYVASREEESLRFSGSLTPSAWRLYTSARNTTAFTKYATLQNIKINGELKSEIIAANDESQFVAKYGEIVSGEAHFSKLPGNIRAINFEGGGIALCNDILIKDDKSPMLGTVSQMTGNVDRFYNMLSNFGVNVIRKKETIAEPKNLSLTNATNSKTEQEKEAVKMLKAAEPVNYIPKQLTSAKDMGCNTRVILKNVYFGDNSANYAGRVEAMSTIQIIVDYMNYYPESTIILHGHTDVHGIAEKNMELSRKRVLTVRNTLVTKGIDADRIKMMHHGSTQPLPGYSKGSRKNRRVEVEAFCKDS</sequence>